<dbReference type="eggNOG" id="COG3507">
    <property type="taxonomic scope" value="Bacteria"/>
</dbReference>
<dbReference type="CDD" id="cd04084">
    <property type="entry name" value="CBM6_xylanase-like"/>
    <property type="match status" value="1"/>
</dbReference>
<dbReference type="Pfam" id="PF06439">
    <property type="entry name" value="3keto-disac_hyd"/>
    <property type="match status" value="1"/>
</dbReference>
<proteinExistence type="predicted"/>
<dbReference type="Gene3D" id="3.90.182.10">
    <property type="entry name" value="Toxin - Anthrax Protective Antigen,domain 1"/>
    <property type="match status" value="1"/>
</dbReference>
<dbReference type="STRING" id="398512.Bccel_0634"/>
<dbReference type="eggNOG" id="COG0265">
    <property type="taxonomic scope" value="Bacteria"/>
</dbReference>
<feature type="region of interest" description="Disordered" evidence="3">
    <location>
        <begin position="722"/>
        <end position="774"/>
    </location>
</feature>
<protein>
    <submittedName>
        <fullName evidence="8">Carbohydrate binding family 6</fullName>
    </submittedName>
</protein>
<dbReference type="PROSITE" id="PS51820">
    <property type="entry name" value="PA14"/>
    <property type="match status" value="1"/>
</dbReference>
<sequence length="774" mass="84647">MRRRVFSVLLSMVIVLVSINLTGAAPVQNTDLANKLKSLNLFLGTDKGFELDKELTREQSIVMVLRLLGLEQTAKNQKNKSTFTDIPSGHYAEYYVSYAYSIKLTSGISNNRFGAGMNVTANQYITYLLRSLGYDDSKGDFVWSESIDKALSIGLISPVEYKYYKSSQSIIRDDVVAASYSALKTKMKGSEKTLIRKLVDTGVIKMEQVNALNDKDLLQAVNSYHTPTPTVTPKPTSTPTPTATPTIAARSAFTQIEAESFTSNKGVEIASCTEGGKDIEWIENGDYTFYDNIDFSNGASSFEVRYANGTSSSGYIEIRLDSINGKLVGTCSIPSTGGWQTWASKKIDIQKTTDVHKLYLKFTGGNGYLFSVNWFRFYQTTVVPSGVAFSDNFNDGNATGWTAYNGTWKVESNKYSVSPNGEAKSIVVGTNYTDFTYTASLAIGTYGNAGVIFNVSNPTNSAYGFRGYYVGIDANSDKLELLRITDNSAVTIGIMSVTINPYTTYNLKVVRLGSSIRVYLDDISSSIIDVTDSIYTGGSIGVRAVDTYTEFDNISVNYSTATPTPAYTPTPTSIYRTPDNPGYTVNGLDFKYYEGYWNDLTNFSNLSPVSQGVIDNFKISSNRANYGYTFTGYVNIATSGYYTFYTKSDDGSRLYIGSRLVVDNDGKHSAQEKSGSIYLAAGKHEIKVNYFNRDGEDVLEVRYSGQGITKQLIPDSALFRATASPTPTATPKPTPTATPTATATPTHTPTATATNTPINTPTPTHSNTPTPVYR</sequence>
<keyword evidence="1 4" id="KW-0732">Signal</keyword>
<dbReference type="EMBL" id="LGTC01000001">
    <property type="protein sequence ID" value="KNY25374.1"/>
    <property type="molecule type" value="Genomic_DNA"/>
</dbReference>
<feature type="domain" description="CBM6" evidence="5">
    <location>
        <begin position="254"/>
        <end position="378"/>
    </location>
</feature>
<feature type="signal peptide" evidence="4">
    <location>
        <begin position="1"/>
        <end position="24"/>
    </location>
</feature>
<dbReference type="InterPro" id="IPR001119">
    <property type="entry name" value="SLH_dom"/>
</dbReference>
<dbReference type="RefSeq" id="WP_036943862.1">
    <property type="nucleotide sequence ID" value="NZ_JQKC01000024.1"/>
</dbReference>
<dbReference type="OrthoDB" id="1862659at2"/>
<reference evidence="9" key="1">
    <citation type="submission" date="2015-07" db="EMBL/GenBank/DDBJ databases">
        <title>Near-Complete Genome Sequence of the Cellulolytic Bacterium Bacteroides (Pseudobacteroides) cellulosolvens ATCC 35603.</title>
        <authorList>
            <person name="Dassa B."/>
            <person name="Utturkar S.M."/>
            <person name="Klingeman D.M."/>
            <person name="Hurt R.A."/>
            <person name="Keller M."/>
            <person name="Xu J."/>
            <person name="Reddy Y.H.K."/>
            <person name="Borovok I."/>
            <person name="Grinberg I.R."/>
            <person name="Lamed R."/>
            <person name="Zhivin O."/>
            <person name="Bayer E.A."/>
            <person name="Brown S.D."/>
        </authorList>
    </citation>
    <scope>NUCLEOTIDE SEQUENCE [LARGE SCALE GENOMIC DNA]</scope>
    <source>
        <strain evidence="9">DSM 2933</strain>
    </source>
</reference>
<gene>
    <name evidence="8" type="ORF">Bccel_0634</name>
</gene>
<dbReference type="Gene3D" id="2.60.120.560">
    <property type="entry name" value="Exo-inulinase, domain 1"/>
    <property type="match status" value="1"/>
</dbReference>
<evidence type="ECO:0000259" key="5">
    <source>
        <dbReference type="PROSITE" id="PS51175"/>
    </source>
</evidence>
<evidence type="ECO:0000259" key="7">
    <source>
        <dbReference type="PROSITE" id="PS51820"/>
    </source>
</evidence>
<comment type="caution">
    <text evidence="8">The sequence shown here is derived from an EMBL/GenBank/DDBJ whole genome shotgun (WGS) entry which is preliminary data.</text>
</comment>
<dbReference type="InterPro" id="IPR006584">
    <property type="entry name" value="Cellulose-bd_IV"/>
</dbReference>
<dbReference type="Pfam" id="PF07691">
    <property type="entry name" value="PA14"/>
    <property type="match status" value="1"/>
</dbReference>
<dbReference type="InterPro" id="IPR051441">
    <property type="entry name" value="SelW_related"/>
</dbReference>
<keyword evidence="9" id="KW-1185">Reference proteome</keyword>
<dbReference type="InterPro" id="IPR008979">
    <property type="entry name" value="Galactose-bd-like_sf"/>
</dbReference>
<evidence type="ECO:0000256" key="1">
    <source>
        <dbReference type="ARBA" id="ARBA00022729"/>
    </source>
</evidence>
<feature type="chain" id="PRO_5005566091" evidence="4">
    <location>
        <begin position="25"/>
        <end position="774"/>
    </location>
</feature>
<dbReference type="AlphaFoldDB" id="A0A0L6JI18"/>
<dbReference type="Proteomes" id="UP000036923">
    <property type="component" value="Unassembled WGS sequence"/>
</dbReference>
<dbReference type="InterPro" id="IPR011658">
    <property type="entry name" value="PA14_dom"/>
</dbReference>
<dbReference type="PROSITE" id="PS51175">
    <property type="entry name" value="CBM6"/>
    <property type="match status" value="1"/>
</dbReference>
<dbReference type="GO" id="GO:0030246">
    <property type="term" value="F:carbohydrate binding"/>
    <property type="evidence" value="ECO:0007669"/>
    <property type="project" value="InterPro"/>
</dbReference>
<dbReference type="SUPFAM" id="SSF49785">
    <property type="entry name" value="Galactose-binding domain-like"/>
    <property type="match status" value="1"/>
</dbReference>
<dbReference type="PANTHER" id="PTHR15124:SF27">
    <property type="entry name" value="MIGRATION AND INVASION ENHANCER 1"/>
    <property type="match status" value="1"/>
</dbReference>
<dbReference type="InterPro" id="IPR037524">
    <property type="entry name" value="PA14/GLEYA"/>
</dbReference>
<feature type="compositionally biased region" description="Low complexity" evidence="3">
    <location>
        <begin position="737"/>
        <end position="774"/>
    </location>
</feature>
<dbReference type="SMART" id="SM00606">
    <property type="entry name" value="CBD_IV"/>
    <property type="match status" value="1"/>
</dbReference>
<evidence type="ECO:0000313" key="9">
    <source>
        <dbReference type="Proteomes" id="UP000036923"/>
    </source>
</evidence>
<feature type="domain" description="SLH" evidence="6">
    <location>
        <begin position="79"/>
        <end position="142"/>
    </location>
</feature>
<dbReference type="PROSITE" id="PS51272">
    <property type="entry name" value="SLH"/>
    <property type="match status" value="1"/>
</dbReference>
<evidence type="ECO:0000313" key="8">
    <source>
        <dbReference type="EMBL" id="KNY25374.1"/>
    </source>
</evidence>
<dbReference type="Pfam" id="PF03422">
    <property type="entry name" value="CBM_6"/>
    <property type="match status" value="1"/>
</dbReference>
<dbReference type="Pfam" id="PF00395">
    <property type="entry name" value="SLH"/>
    <property type="match status" value="1"/>
</dbReference>
<dbReference type="Gene3D" id="2.60.120.260">
    <property type="entry name" value="Galactose-binding domain-like"/>
    <property type="match status" value="1"/>
</dbReference>
<dbReference type="eggNOG" id="COG1524">
    <property type="taxonomic scope" value="Bacteria"/>
</dbReference>
<organism evidence="8 9">
    <name type="scientific">Pseudobacteroides cellulosolvens ATCC 35603 = DSM 2933</name>
    <dbReference type="NCBI Taxonomy" id="398512"/>
    <lineage>
        <taxon>Bacteria</taxon>
        <taxon>Bacillati</taxon>
        <taxon>Bacillota</taxon>
        <taxon>Clostridia</taxon>
        <taxon>Eubacteriales</taxon>
        <taxon>Oscillospiraceae</taxon>
        <taxon>Pseudobacteroides</taxon>
    </lineage>
</organism>
<dbReference type="SMART" id="SM00758">
    <property type="entry name" value="PA14"/>
    <property type="match status" value="1"/>
</dbReference>
<dbReference type="InterPro" id="IPR005084">
    <property type="entry name" value="CBM6"/>
</dbReference>
<name>A0A0L6JI18_9FIRM</name>
<dbReference type="PANTHER" id="PTHR15124">
    <property type="entry name" value="SELENOPROTEIN W"/>
    <property type="match status" value="1"/>
</dbReference>
<dbReference type="GO" id="GO:0016787">
    <property type="term" value="F:hydrolase activity"/>
    <property type="evidence" value="ECO:0007669"/>
    <property type="project" value="InterPro"/>
</dbReference>
<evidence type="ECO:0000256" key="2">
    <source>
        <dbReference type="ARBA" id="ARBA00022737"/>
    </source>
</evidence>
<evidence type="ECO:0000256" key="3">
    <source>
        <dbReference type="SAM" id="MobiDB-lite"/>
    </source>
</evidence>
<dbReference type="InterPro" id="IPR010496">
    <property type="entry name" value="AL/BT2_dom"/>
</dbReference>
<feature type="domain" description="PA14" evidence="7">
    <location>
        <begin position="583"/>
        <end position="717"/>
    </location>
</feature>
<keyword evidence="2" id="KW-0677">Repeat</keyword>
<accession>A0A0L6JI18</accession>
<evidence type="ECO:0000259" key="6">
    <source>
        <dbReference type="PROSITE" id="PS51272"/>
    </source>
</evidence>
<dbReference type="PATRIC" id="fig|398512.5.peg.655"/>
<dbReference type="eggNOG" id="COG2755">
    <property type="taxonomic scope" value="Bacteria"/>
</dbReference>
<dbReference type="SUPFAM" id="SSF56988">
    <property type="entry name" value="Anthrax protective antigen"/>
    <property type="match status" value="1"/>
</dbReference>
<evidence type="ECO:0000256" key="4">
    <source>
        <dbReference type="SAM" id="SignalP"/>
    </source>
</evidence>